<dbReference type="InterPro" id="IPR029069">
    <property type="entry name" value="HotDog_dom_sf"/>
</dbReference>
<dbReference type="EMBL" id="JABZGR010000009">
    <property type="protein sequence ID" value="MBF0970258.1"/>
    <property type="molecule type" value="Genomic_DNA"/>
</dbReference>
<comment type="similarity">
    <text evidence="1">Belongs to the 4-hydroxybenzoyl-CoA thioesterase family.</text>
</comment>
<dbReference type="RefSeq" id="WP_303763561.1">
    <property type="nucleotide sequence ID" value="NZ_JABZGR010000009.1"/>
</dbReference>
<organism evidence="3 4">
    <name type="scientific">Alloprevotella tannerae</name>
    <dbReference type="NCBI Taxonomy" id="76122"/>
    <lineage>
        <taxon>Bacteria</taxon>
        <taxon>Pseudomonadati</taxon>
        <taxon>Bacteroidota</taxon>
        <taxon>Bacteroidia</taxon>
        <taxon>Bacteroidales</taxon>
        <taxon>Prevotellaceae</taxon>
        <taxon>Alloprevotella</taxon>
    </lineage>
</organism>
<evidence type="ECO:0000256" key="1">
    <source>
        <dbReference type="ARBA" id="ARBA00005953"/>
    </source>
</evidence>
<dbReference type="InterPro" id="IPR050563">
    <property type="entry name" value="4-hydroxybenzoyl-CoA_TE"/>
</dbReference>
<proteinExistence type="inferred from homology"/>
<dbReference type="GO" id="GO:0047617">
    <property type="term" value="F:fatty acyl-CoA hydrolase activity"/>
    <property type="evidence" value="ECO:0007669"/>
    <property type="project" value="TreeGrafter"/>
</dbReference>
<evidence type="ECO:0000313" key="3">
    <source>
        <dbReference type="EMBL" id="MBF0970258.1"/>
    </source>
</evidence>
<name>A0A929WZY2_9BACT</name>
<keyword evidence="2" id="KW-0378">Hydrolase</keyword>
<accession>A0A929WZY2</accession>
<gene>
    <name evidence="3" type="ORF">HXK21_04360</name>
</gene>
<dbReference type="Gene3D" id="3.10.129.10">
    <property type="entry name" value="Hotdog Thioesterase"/>
    <property type="match status" value="1"/>
</dbReference>
<reference evidence="3" key="1">
    <citation type="submission" date="2020-04" db="EMBL/GenBank/DDBJ databases">
        <title>Deep metagenomics examines the oral microbiome during advanced dental caries in children, revealing novel taxa and co-occurrences with host molecules.</title>
        <authorList>
            <person name="Baker J.L."/>
            <person name="Morton J.T."/>
            <person name="Dinis M."/>
            <person name="Alvarez R."/>
            <person name="Tran N.C."/>
            <person name="Knight R."/>
            <person name="Edlund A."/>
        </authorList>
    </citation>
    <scope>NUCLEOTIDE SEQUENCE</scope>
    <source>
        <strain evidence="3">JCVI_34_bin.1</strain>
    </source>
</reference>
<dbReference type="Proteomes" id="UP000704068">
    <property type="component" value="Unassembled WGS sequence"/>
</dbReference>
<dbReference type="Pfam" id="PF13279">
    <property type="entry name" value="4HBT_2"/>
    <property type="match status" value="1"/>
</dbReference>
<dbReference type="CDD" id="cd00586">
    <property type="entry name" value="4HBT"/>
    <property type="match status" value="1"/>
</dbReference>
<dbReference type="PANTHER" id="PTHR31793">
    <property type="entry name" value="4-HYDROXYBENZOYL-COA THIOESTERASE FAMILY MEMBER"/>
    <property type="match status" value="1"/>
</dbReference>
<protein>
    <submittedName>
        <fullName evidence="3">Acyl-CoA thioesterase</fullName>
    </submittedName>
</protein>
<comment type="caution">
    <text evidence="3">The sequence shown here is derived from an EMBL/GenBank/DDBJ whole genome shotgun (WGS) entry which is preliminary data.</text>
</comment>
<dbReference type="SUPFAM" id="SSF54637">
    <property type="entry name" value="Thioesterase/thiol ester dehydrase-isomerase"/>
    <property type="match status" value="1"/>
</dbReference>
<evidence type="ECO:0000313" key="4">
    <source>
        <dbReference type="Proteomes" id="UP000704068"/>
    </source>
</evidence>
<dbReference type="AlphaFoldDB" id="A0A929WZY2"/>
<sequence>MKTVFELEMKVRDYECDLQGIVNNAVYQHYTEHTRAEYLRSRFEGMEALHEQGIDTVVARLEMAFKAPLRPGDRFVSRLGVRKEGLRYIFEQTICRLPDEQVCMQAQTTVVCRINGRLGDCPALNEAFQADFSEVK</sequence>
<evidence type="ECO:0000256" key="2">
    <source>
        <dbReference type="ARBA" id="ARBA00022801"/>
    </source>
</evidence>
<dbReference type="PANTHER" id="PTHR31793:SF27">
    <property type="entry name" value="NOVEL THIOESTERASE SUPERFAMILY DOMAIN AND SAPOSIN A-TYPE DOMAIN CONTAINING PROTEIN (0610012H03RIK)"/>
    <property type="match status" value="1"/>
</dbReference>